<evidence type="ECO:0000313" key="1">
    <source>
        <dbReference type="EMBL" id="KAK0141050.1"/>
    </source>
</evidence>
<sequence length="123" mass="14229">MVLFLDTNIRDCLESHRTRDFHDKWQFPNCLGTNDDKHIYIQPQAKTGSMYHNYKSRCLVLLMTVVDSNKFSYVSVGSQGRASDASVRSPSNRWNIVDRHLECAVNRASSIHTNIFLEMRHSP</sequence>
<organism evidence="1 2">
    <name type="scientific">Merluccius polli</name>
    <name type="common">Benguela hake</name>
    <name type="synonym">Merluccius cadenati</name>
    <dbReference type="NCBI Taxonomy" id="89951"/>
    <lineage>
        <taxon>Eukaryota</taxon>
        <taxon>Metazoa</taxon>
        <taxon>Chordata</taxon>
        <taxon>Craniata</taxon>
        <taxon>Vertebrata</taxon>
        <taxon>Euteleostomi</taxon>
        <taxon>Actinopterygii</taxon>
        <taxon>Neopterygii</taxon>
        <taxon>Teleostei</taxon>
        <taxon>Neoteleostei</taxon>
        <taxon>Acanthomorphata</taxon>
        <taxon>Zeiogadaria</taxon>
        <taxon>Gadariae</taxon>
        <taxon>Gadiformes</taxon>
        <taxon>Gadoidei</taxon>
        <taxon>Merlucciidae</taxon>
        <taxon>Merluccius</taxon>
    </lineage>
</organism>
<dbReference type="AlphaFoldDB" id="A0AA47NXN5"/>
<dbReference type="EMBL" id="JAOPHQ010003987">
    <property type="protein sequence ID" value="KAK0141050.1"/>
    <property type="molecule type" value="Genomic_DNA"/>
</dbReference>
<proteinExistence type="predicted"/>
<keyword evidence="2" id="KW-1185">Reference proteome</keyword>
<dbReference type="Proteomes" id="UP001174136">
    <property type="component" value="Unassembled WGS sequence"/>
</dbReference>
<evidence type="ECO:0008006" key="3">
    <source>
        <dbReference type="Google" id="ProtNLM"/>
    </source>
</evidence>
<comment type="caution">
    <text evidence="1">The sequence shown here is derived from an EMBL/GenBank/DDBJ whole genome shotgun (WGS) entry which is preliminary data.</text>
</comment>
<reference evidence="1" key="1">
    <citation type="journal article" date="2023" name="Front. Mar. Sci.">
        <title>A new Merluccius polli reference genome to investigate the effects of global change in West African waters.</title>
        <authorList>
            <person name="Mateo J.L."/>
            <person name="Blanco-Fernandez C."/>
            <person name="Garcia-Vazquez E."/>
            <person name="Machado-Schiaffino G."/>
        </authorList>
    </citation>
    <scope>NUCLEOTIDE SEQUENCE</scope>
    <source>
        <strain evidence="1">C29</strain>
        <tissue evidence="1">Fin</tissue>
    </source>
</reference>
<name>A0AA47NXN5_MERPO</name>
<accession>A0AA47NXN5</accession>
<gene>
    <name evidence="1" type="ORF">N1851_021958</name>
</gene>
<protein>
    <recommendedName>
        <fullName evidence="3">DDE Tnp4 domain-containing protein</fullName>
    </recommendedName>
</protein>
<evidence type="ECO:0000313" key="2">
    <source>
        <dbReference type="Proteomes" id="UP001174136"/>
    </source>
</evidence>